<dbReference type="eggNOG" id="COG4977">
    <property type="taxonomic scope" value="Bacteria"/>
</dbReference>
<dbReference type="InterPro" id="IPR018062">
    <property type="entry name" value="HTH_AraC-typ_CS"/>
</dbReference>
<reference evidence="5 6" key="1">
    <citation type="journal article" date="2013" name="Appl. Environ. Microbiol.">
        <title>Genome analysis suggests that the soil oligotrophic bacterium Agromonas oligotrophica (Bradyrhizobium oligotrophicum) is a nitrogen-fixing symbiont of Aeschynomene indica.</title>
        <authorList>
            <person name="Okubo T."/>
            <person name="Fukushima S."/>
            <person name="Itakura M."/>
            <person name="Oshima K."/>
            <person name="Longtonglang A."/>
            <person name="Teaumroong N."/>
            <person name="Mitsui H."/>
            <person name="Hattori M."/>
            <person name="Hattori R."/>
            <person name="Hattori T."/>
            <person name="Minamisawa K."/>
        </authorList>
    </citation>
    <scope>NUCLEOTIDE SEQUENCE [LARGE SCALE GENOMIC DNA]</scope>
    <source>
        <strain evidence="5 6">S58</strain>
    </source>
</reference>
<feature type="domain" description="HTH araC/xylS-type" evidence="4">
    <location>
        <begin position="225"/>
        <end position="323"/>
    </location>
</feature>
<dbReference type="AlphaFoldDB" id="M4ZG77"/>
<dbReference type="SUPFAM" id="SSF52317">
    <property type="entry name" value="Class I glutamine amidotransferase-like"/>
    <property type="match status" value="1"/>
</dbReference>
<evidence type="ECO:0000313" key="5">
    <source>
        <dbReference type="EMBL" id="BAM92857.1"/>
    </source>
</evidence>
<dbReference type="PROSITE" id="PS01124">
    <property type="entry name" value="HTH_ARAC_FAMILY_2"/>
    <property type="match status" value="1"/>
</dbReference>
<dbReference type="KEGG" id="aol:S58_68910"/>
<dbReference type="PROSITE" id="PS00041">
    <property type="entry name" value="HTH_ARAC_FAMILY_1"/>
    <property type="match status" value="1"/>
</dbReference>
<dbReference type="SUPFAM" id="SSF46689">
    <property type="entry name" value="Homeodomain-like"/>
    <property type="match status" value="2"/>
</dbReference>
<evidence type="ECO:0000259" key="4">
    <source>
        <dbReference type="PROSITE" id="PS01124"/>
    </source>
</evidence>
<accession>M4ZG77</accession>
<keyword evidence="2" id="KW-0238">DNA-binding</keyword>
<name>M4ZG77_9BRAD</name>
<evidence type="ECO:0000256" key="3">
    <source>
        <dbReference type="ARBA" id="ARBA00023163"/>
    </source>
</evidence>
<evidence type="ECO:0000313" key="6">
    <source>
        <dbReference type="Proteomes" id="UP000011841"/>
    </source>
</evidence>
<dbReference type="Gene3D" id="1.10.10.60">
    <property type="entry name" value="Homeodomain-like"/>
    <property type="match status" value="1"/>
</dbReference>
<dbReference type="PATRIC" id="fig|1245469.3.peg.7051"/>
<keyword evidence="1" id="KW-0805">Transcription regulation</keyword>
<dbReference type="InterPro" id="IPR052158">
    <property type="entry name" value="INH-QAR"/>
</dbReference>
<organism evidence="5 6">
    <name type="scientific">Bradyrhizobium oligotrophicum S58</name>
    <dbReference type="NCBI Taxonomy" id="1245469"/>
    <lineage>
        <taxon>Bacteria</taxon>
        <taxon>Pseudomonadati</taxon>
        <taxon>Pseudomonadota</taxon>
        <taxon>Alphaproteobacteria</taxon>
        <taxon>Hyphomicrobiales</taxon>
        <taxon>Nitrobacteraceae</taxon>
        <taxon>Bradyrhizobium</taxon>
    </lineage>
</organism>
<dbReference type="HOGENOM" id="CLU_000445_59_0_5"/>
<evidence type="ECO:0000256" key="1">
    <source>
        <dbReference type="ARBA" id="ARBA00023015"/>
    </source>
</evidence>
<dbReference type="Pfam" id="PF01965">
    <property type="entry name" value="DJ-1_PfpI"/>
    <property type="match status" value="1"/>
</dbReference>
<keyword evidence="3" id="KW-0804">Transcription</keyword>
<dbReference type="EMBL" id="AP012603">
    <property type="protein sequence ID" value="BAM92857.1"/>
    <property type="molecule type" value="Genomic_DNA"/>
</dbReference>
<dbReference type="Pfam" id="PF12833">
    <property type="entry name" value="HTH_18"/>
    <property type="match status" value="1"/>
</dbReference>
<evidence type="ECO:0000256" key="2">
    <source>
        <dbReference type="ARBA" id="ARBA00023125"/>
    </source>
</evidence>
<keyword evidence="6" id="KW-1185">Reference proteome</keyword>
<gene>
    <name evidence="5" type="ORF">S58_68910</name>
</gene>
<dbReference type="STRING" id="1245469.S58_68910"/>
<dbReference type="Proteomes" id="UP000011841">
    <property type="component" value="Chromosome"/>
</dbReference>
<dbReference type="GO" id="GO:0003700">
    <property type="term" value="F:DNA-binding transcription factor activity"/>
    <property type="evidence" value="ECO:0007669"/>
    <property type="project" value="InterPro"/>
</dbReference>
<dbReference type="RefSeq" id="WP_015669931.1">
    <property type="nucleotide sequence ID" value="NC_020453.1"/>
</dbReference>
<dbReference type="InterPro" id="IPR002818">
    <property type="entry name" value="DJ-1/PfpI"/>
</dbReference>
<sequence>MPPAAANTRPRDPGLVAVIAYDGLCTFEFGIAVEVFGLPRPEFDFSWYQFTVVAAEGRRSRAIGGVVIEAGASLARLKAASTIIVPGWRDRNERPPERLLRAISQAAARGARCVSICSGVFVLAAAGLLDGKRATTHWRHIPDLKRLYPDISVEEDTLYVDEGNVITSAGSAAGIDACLHLVRRDFGSRVANAVARRLVMPPHRDGGQAQYVVAPVQARPGRTIGEVMDWARARLSHPIAISAMAKRARMSERTFLRRFSDGTGSSPAAWLQQERMARARELLENATLSLADVSAQCGYQSLETFRVAFRRSVGTSPAAYRSRFRTGAS</sequence>
<dbReference type="OrthoDB" id="186587at2"/>
<dbReference type="GeneID" id="301820566"/>
<dbReference type="NCBIfam" id="NF006902">
    <property type="entry name" value="PRK09393.1"/>
    <property type="match status" value="1"/>
</dbReference>
<dbReference type="PANTHER" id="PTHR43130">
    <property type="entry name" value="ARAC-FAMILY TRANSCRIPTIONAL REGULATOR"/>
    <property type="match status" value="1"/>
</dbReference>
<protein>
    <submittedName>
        <fullName evidence="5">Putative helix-turn-helix, AraC-type transcriptional regulator</fullName>
    </submittedName>
</protein>
<dbReference type="InterPro" id="IPR029062">
    <property type="entry name" value="Class_I_gatase-like"/>
</dbReference>
<proteinExistence type="predicted"/>
<dbReference type="CDD" id="cd03137">
    <property type="entry name" value="GATase1_AraC_1"/>
    <property type="match status" value="1"/>
</dbReference>
<dbReference type="PANTHER" id="PTHR43130:SF3">
    <property type="entry name" value="HTH-TYPE TRANSCRIPTIONAL REGULATOR RV1931C"/>
    <property type="match status" value="1"/>
</dbReference>
<dbReference type="InterPro" id="IPR009057">
    <property type="entry name" value="Homeodomain-like_sf"/>
</dbReference>
<dbReference type="GO" id="GO:0043565">
    <property type="term" value="F:sequence-specific DNA binding"/>
    <property type="evidence" value="ECO:0007669"/>
    <property type="project" value="InterPro"/>
</dbReference>
<dbReference type="SMART" id="SM00342">
    <property type="entry name" value="HTH_ARAC"/>
    <property type="match status" value="1"/>
</dbReference>
<dbReference type="InterPro" id="IPR018060">
    <property type="entry name" value="HTH_AraC"/>
</dbReference>
<dbReference type="Gene3D" id="3.40.50.880">
    <property type="match status" value="1"/>
</dbReference>